<dbReference type="RefSeq" id="WP_058219816.1">
    <property type="nucleotide sequence ID" value="NZ_LKLN01000075.1"/>
</dbReference>
<evidence type="ECO:0000313" key="2">
    <source>
        <dbReference type="Proteomes" id="UP000053058"/>
    </source>
</evidence>
<reference evidence="2" key="1">
    <citation type="submission" date="2015-10" db="EMBL/GenBank/DDBJ databases">
        <title>Draft Genome Sequences of 11 Lactococcus lactis subspecies cremoris strains.</title>
        <authorList>
            <person name="Wels M."/>
            <person name="Backus L."/>
            <person name="Boekhorst J."/>
            <person name="Dijkstra A."/>
            <person name="Beerthuizen M."/>
            <person name="Kelly W."/>
            <person name="Siezen R."/>
            <person name="Bachmann H."/>
            <person name="Van Hijum S."/>
        </authorList>
    </citation>
    <scope>NUCLEOTIDE SEQUENCE [LARGE SCALE GENOMIC DNA]</scope>
    <source>
        <strain evidence="2">KF282</strain>
    </source>
</reference>
<accession>A0A0V8CPS0</accession>
<comment type="caution">
    <text evidence="1">The sequence shown here is derived from an EMBL/GenBank/DDBJ whole genome shotgun (WGS) entry which is preliminary data.</text>
</comment>
<evidence type="ECO:0000313" key="1">
    <source>
        <dbReference type="EMBL" id="KSU03119.1"/>
    </source>
</evidence>
<dbReference type="EMBL" id="LKLN01000075">
    <property type="protein sequence ID" value="KSU03119.1"/>
    <property type="molecule type" value="Genomic_DNA"/>
</dbReference>
<name>A0A0V8CPS0_LACLL</name>
<sequence length="76" mass="8836">MKEKIDIDPKEFAYAVIGNYQVDSEDDEVVSKKKLSLYLTAYYLADKFNQLEQDQFNLSKSNDLKKMLGMIGTNKY</sequence>
<dbReference type="Proteomes" id="UP000053058">
    <property type="component" value="Unassembled WGS sequence"/>
</dbReference>
<dbReference type="AlphaFoldDB" id="A0A0V8CPS0"/>
<protein>
    <recommendedName>
        <fullName evidence="3">Phage protein</fullName>
    </recommendedName>
</protein>
<dbReference type="PATRIC" id="fig|1360.105.peg.1625"/>
<organism evidence="1 2">
    <name type="scientific">Lactococcus lactis subsp. lactis</name>
    <name type="common">Streptococcus lactis</name>
    <dbReference type="NCBI Taxonomy" id="1360"/>
    <lineage>
        <taxon>Bacteria</taxon>
        <taxon>Bacillati</taxon>
        <taxon>Bacillota</taxon>
        <taxon>Bacilli</taxon>
        <taxon>Lactobacillales</taxon>
        <taxon>Streptococcaceae</taxon>
        <taxon>Lactococcus</taxon>
    </lineage>
</organism>
<proteinExistence type="predicted"/>
<evidence type="ECO:0008006" key="3">
    <source>
        <dbReference type="Google" id="ProtNLM"/>
    </source>
</evidence>
<gene>
    <name evidence="1" type="ORF">KF282_1790</name>
</gene>